<reference evidence="2 3" key="1">
    <citation type="submission" date="2019-07" db="EMBL/GenBank/DDBJ databases">
        <title>Whole genome shotgun sequence of Reyranella soli NBRC 108950.</title>
        <authorList>
            <person name="Hosoyama A."/>
            <person name="Uohara A."/>
            <person name="Ohji S."/>
            <person name="Ichikawa N."/>
        </authorList>
    </citation>
    <scope>NUCLEOTIDE SEQUENCE [LARGE SCALE GENOMIC DNA]</scope>
    <source>
        <strain evidence="2 3">NBRC 108950</strain>
    </source>
</reference>
<protein>
    <submittedName>
        <fullName evidence="2">Dehydrogenase</fullName>
    </submittedName>
</protein>
<dbReference type="InterPro" id="IPR002347">
    <property type="entry name" value="SDR_fam"/>
</dbReference>
<comment type="caution">
    <text evidence="2">The sequence shown here is derived from an EMBL/GenBank/DDBJ whole genome shotgun (WGS) entry which is preliminary data.</text>
</comment>
<gene>
    <name evidence="2" type="ORF">RSO01_46240</name>
</gene>
<dbReference type="Pfam" id="PF13561">
    <property type="entry name" value="adh_short_C2"/>
    <property type="match status" value="1"/>
</dbReference>
<dbReference type="InterPro" id="IPR036291">
    <property type="entry name" value="NAD(P)-bd_dom_sf"/>
</dbReference>
<dbReference type="InterPro" id="IPR050259">
    <property type="entry name" value="SDR"/>
</dbReference>
<dbReference type="Proteomes" id="UP000321058">
    <property type="component" value="Unassembled WGS sequence"/>
</dbReference>
<dbReference type="PRINTS" id="PR00080">
    <property type="entry name" value="SDRFAMILY"/>
</dbReference>
<comment type="similarity">
    <text evidence="1">Belongs to the short-chain dehydrogenases/reductases (SDR) family.</text>
</comment>
<dbReference type="PANTHER" id="PTHR42879">
    <property type="entry name" value="3-OXOACYL-(ACYL-CARRIER-PROTEIN) REDUCTASE"/>
    <property type="match status" value="1"/>
</dbReference>
<dbReference type="PRINTS" id="PR00081">
    <property type="entry name" value="GDHRDH"/>
</dbReference>
<evidence type="ECO:0000313" key="2">
    <source>
        <dbReference type="EMBL" id="GEP57458.1"/>
    </source>
</evidence>
<evidence type="ECO:0000256" key="1">
    <source>
        <dbReference type="ARBA" id="ARBA00006484"/>
    </source>
</evidence>
<dbReference type="CDD" id="cd05233">
    <property type="entry name" value="SDR_c"/>
    <property type="match status" value="1"/>
</dbReference>
<dbReference type="OrthoDB" id="9797020at2"/>
<dbReference type="AlphaFoldDB" id="A0A512NEU0"/>
<accession>A0A512NEU0</accession>
<dbReference type="PANTHER" id="PTHR42879:SF2">
    <property type="entry name" value="3-OXOACYL-[ACYL-CARRIER-PROTEIN] REDUCTASE FABG"/>
    <property type="match status" value="1"/>
</dbReference>
<organism evidence="2 3">
    <name type="scientific">Reyranella soli</name>
    <dbReference type="NCBI Taxonomy" id="1230389"/>
    <lineage>
        <taxon>Bacteria</taxon>
        <taxon>Pseudomonadati</taxon>
        <taxon>Pseudomonadota</taxon>
        <taxon>Alphaproteobacteria</taxon>
        <taxon>Hyphomicrobiales</taxon>
        <taxon>Reyranellaceae</taxon>
        <taxon>Reyranella</taxon>
    </lineage>
</organism>
<evidence type="ECO:0000313" key="3">
    <source>
        <dbReference type="Proteomes" id="UP000321058"/>
    </source>
</evidence>
<keyword evidence="3" id="KW-1185">Reference proteome</keyword>
<dbReference type="SUPFAM" id="SSF51735">
    <property type="entry name" value="NAD(P)-binding Rossmann-fold domains"/>
    <property type="match status" value="1"/>
</dbReference>
<dbReference type="FunFam" id="3.40.50.720:FF:000084">
    <property type="entry name" value="Short-chain dehydrogenase reductase"/>
    <property type="match status" value="1"/>
</dbReference>
<name>A0A512NEU0_9HYPH</name>
<proteinExistence type="inferred from homology"/>
<sequence>MAGRLAGKVAVVTGAAPRGEGVGNGMATAIMFAREGAKVVLVNRSAERAEKLAKQIKDEGGEASVFAGDVAKADAAEAMAAFAAKTYGRLDILHNNVGVGAPGTPETVTPADWHKVLEANLTTTMLCTKYCLPEMKKGGGGSIIMVSSIAGAVGLMGSPGAVAYSTAKAGLHGFTQSVAADYATENIRANCIIVGSVHTPMVAHLGAEARERRKKMVPMQTEGTAWDIAYGAVYLASDESRWVTGVLLPIDGGLVALRAWPR</sequence>
<dbReference type="Gene3D" id="3.40.50.720">
    <property type="entry name" value="NAD(P)-binding Rossmann-like Domain"/>
    <property type="match status" value="1"/>
</dbReference>
<dbReference type="RefSeq" id="WP_147151831.1">
    <property type="nucleotide sequence ID" value="NZ_BKAJ01000081.1"/>
</dbReference>
<dbReference type="EMBL" id="BKAJ01000081">
    <property type="protein sequence ID" value="GEP57458.1"/>
    <property type="molecule type" value="Genomic_DNA"/>
</dbReference>